<gene>
    <name evidence="3" type="ORF">AGERDE_LOCUS1033</name>
</gene>
<dbReference type="Proteomes" id="UP000789831">
    <property type="component" value="Unassembled WGS sequence"/>
</dbReference>
<feature type="compositionally biased region" description="Basic and acidic residues" evidence="2">
    <location>
        <begin position="71"/>
        <end position="90"/>
    </location>
</feature>
<keyword evidence="1" id="KW-0175">Coiled coil</keyword>
<feature type="region of interest" description="Disordered" evidence="2">
    <location>
        <begin position="276"/>
        <end position="295"/>
    </location>
</feature>
<feature type="compositionally biased region" description="Low complexity" evidence="2">
    <location>
        <begin position="91"/>
        <end position="102"/>
    </location>
</feature>
<feature type="coiled-coil region" evidence="1">
    <location>
        <begin position="177"/>
        <end position="211"/>
    </location>
</feature>
<dbReference type="EMBL" id="CAJVPL010000064">
    <property type="protein sequence ID" value="CAG8440576.1"/>
    <property type="molecule type" value="Genomic_DNA"/>
</dbReference>
<proteinExistence type="predicted"/>
<feature type="compositionally biased region" description="Basic residues" evidence="2">
    <location>
        <begin position="525"/>
        <end position="541"/>
    </location>
</feature>
<accession>A0A9N8V5H3</accession>
<evidence type="ECO:0000313" key="4">
    <source>
        <dbReference type="Proteomes" id="UP000789831"/>
    </source>
</evidence>
<feature type="region of interest" description="Disordered" evidence="2">
    <location>
        <begin position="1"/>
        <end position="102"/>
    </location>
</feature>
<feature type="compositionally biased region" description="Polar residues" evidence="2">
    <location>
        <begin position="36"/>
        <end position="48"/>
    </location>
</feature>
<protein>
    <submittedName>
        <fullName evidence="3">3462_t:CDS:1</fullName>
    </submittedName>
</protein>
<comment type="caution">
    <text evidence="3">The sequence shown here is derived from an EMBL/GenBank/DDBJ whole genome shotgun (WGS) entry which is preliminary data.</text>
</comment>
<evidence type="ECO:0000256" key="2">
    <source>
        <dbReference type="SAM" id="MobiDB-lite"/>
    </source>
</evidence>
<name>A0A9N8V5H3_9GLOM</name>
<feature type="region of interest" description="Disordered" evidence="2">
    <location>
        <begin position="500"/>
        <end position="558"/>
    </location>
</feature>
<dbReference type="OrthoDB" id="2555519at2759"/>
<organism evidence="3 4">
    <name type="scientific">Ambispora gerdemannii</name>
    <dbReference type="NCBI Taxonomy" id="144530"/>
    <lineage>
        <taxon>Eukaryota</taxon>
        <taxon>Fungi</taxon>
        <taxon>Fungi incertae sedis</taxon>
        <taxon>Mucoromycota</taxon>
        <taxon>Glomeromycotina</taxon>
        <taxon>Glomeromycetes</taxon>
        <taxon>Archaeosporales</taxon>
        <taxon>Ambisporaceae</taxon>
        <taxon>Ambispora</taxon>
    </lineage>
</organism>
<feature type="compositionally biased region" description="Low complexity" evidence="2">
    <location>
        <begin position="542"/>
        <end position="557"/>
    </location>
</feature>
<keyword evidence="4" id="KW-1185">Reference proteome</keyword>
<reference evidence="3" key="1">
    <citation type="submission" date="2021-06" db="EMBL/GenBank/DDBJ databases">
        <authorList>
            <person name="Kallberg Y."/>
            <person name="Tangrot J."/>
            <person name="Rosling A."/>
        </authorList>
    </citation>
    <scope>NUCLEOTIDE SEQUENCE</scope>
    <source>
        <strain evidence="3">MT106</strain>
    </source>
</reference>
<dbReference type="AlphaFoldDB" id="A0A9N8V5H3"/>
<evidence type="ECO:0000313" key="3">
    <source>
        <dbReference type="EMBL" id="CAG8440576.1"/>
    </source>
</evidence>
<evidence type="ECO:0000256" key="1">
    <source>
        <dbReference type="SAM" id="Coils"/>
    </source>
</evidence>
<sequence>MNKDPGVPATPRSPKIQRTSSTQRKPRVTSAAKLDLTQTKPQITRSNTLPPPPGKLFVKNTRNNTVNVLPDNKEKSRSDDGFHSDSDKDSNNSNISVHSSISHLNRKSNLLKLEPIVRVRSSSSLNNLSETAKIDSFKLANLTTNRQSQSGQQAGEARKERKIQDLEISIQSLIKLNTELDATNKQQAAEIQRLKQRLEMHENYISGLNATDDENEDDNEVSTPLSDVEFLERERENDIRFRRILIVIDEMIRTGKAAIESIPKLNGSRVLSSPQIGLNRAQRASSSSRGKSTDTINMDTINAEELFTKVELVPDDKLIKLKKSEAQSEQKGNNNHHLKRDNIILNADGLQSSPDDTRTYLKETEDTYSSKNELKSNLSLKNPETKIKISESIDEALEINKDRVRAVIDELLILAKQDHFYNKTPATSPVKERPGLGILLQRGQSTHISSGVNNNEIDDTKQSSSAISLLHELQNLLGLNSVVESSKRVKYNRNSFPVMSSSLNLHVDPPDDIEELHDSSQKTTTRNRRRSSKERIIRRRSSPSFSTPSSSNTVSESHTNNYINLNQIPGLARHTSWVSSLGFLTPWKAATTAAE</sequence>